<comment type="caution">
    <text evidence="1">The sequence shown here is derived from an EMBL/GenBank/DDBJ whole genome shotgun (WGS) entry which is preliminary data.</text>
</comment>
<dbReference type="EMBL" id="JAASWI010000001">
    <property type="protein sequence ID" value="MBC1977648.1"/>
    <property type="molecule type" value="Genomic_DNA"/>
</dbReference>
<gene>
    <name evidence="1" type="ORF">HCJ63_04030</name>
</gene>
<proteinExistence type="predicted"/>
<sequence length="337" mass="39219">MAIYRAFDIAENASARPKLNEEQIDNIEQVIRVILDNLSTNKIYYQIPEERSEDGSHPIVKYNENAFVGTEINEYKVDNELIYLARKLLFEEQVVEKDGKRRRNKKIKEGLLFAKHTLNQLVLLKFEDTQIIDKKTFRPIEGLSVDKQYYKIVVIDRDNYNNITVVDRNKVIAKYWASGFLELERRRDSHINTLELIEGLEKDTLINHEIGFSANEYANLKQQVRDFIIENSSFDKEQLFSTLKFDSNKHMVDADSFFASSLFDVIDADFEINKEVVIKSYKKTIRVSKSSKITVDNLFRELKRDNIELKGNNLILKIDAEYKGSVQEIIASGKENG</sequence>
<dbReference type="RefSeq" id="WP_185529791.1">
    <property type="nucleotide sequence ID" value="NZ_JAASWI010000001.1"/>
</dbReference>
<dbReference type="AlphaFoldDB" id="A0A842CQD5"/>
<evidence type="ECO:0000313" key="1">
    <source>
        <dbReference type="EMBL" id="MBC1977648.1"/>
    </source>
</evidence>
<name>A0A842CQD5_9LIST</name>
<organism evidence="1 2">
    <name type="scientific">Listeria marthii</name>
    <dbReference type="NCBI Taxonomy" id="529731"/>
    <lineage>
        <taxon>Bacteria</taxon>
        <taxon>Bacillati</taxon>
        <taxon>Bacillota</taxon>
        <taxon>Bacilli</taxon>
        <taxon>Bacillales</taxon>
        <taxon>Listeriaceae</taxon>
        <taxon>Listeria</taxon>
    </lineage>
</organism>
<evidence type="ECO:0000313" key="2">
    <source>
        <dbReference type="Proteomes" id="UP000580683"/>
    </source>
</evidence>
<reference evidence="1 2" key="1">
    <citation type="submission" date="2020-03" db="EMBL/GenBank/DDBJ databases">
        <title>Soil Listeria distribution.</title>
        <authorList>
            <person name="Liao J."/>
            <person name="Wiedmann M."/>
        </authorList>
    </citation>
    <scope>NUCLEOTIDE SEQUENCE [LARGE SCALE GENOMIC DNA]</scope>
    <source>
        <strain evidence="1 2">FSL L7-0504</strain>
    </source>
</reference>
<evidence type="ECO:0008006" key="3">
    <source>
        <dbReference type="Google" id="ProtNLM"/>
    </source>
</evidence>
<dbReference type="Proteomes" id="UP000580683">
    <property type="component" value="Unassembled WGS sequence"/>
</dbReference>
<accession>A0A842CQD5</accession>
<protein>
    <recommendedName>
        <fullName evidence="3">Nucleoid-associated protein</fullName>
    </recommendedName>
</protein>